<gene>
    <name evidence="3" type="ORF">ACFPT7_16045</name>
</gene>
<sequence length="328" mass="35954">MTISRFVARRFYEPEIEALRYLPEGPRVLRNAPFAEPTVAWVAIQHGADAREGSINLLDLKTQRNRSFVLPGRPGFFVETIEPGLLLVGMERRLVYFDLVNGRVDETGIVVTNDERVIINDGLAVDGGVVFGTKHLGFCEPVAALYFYDAATRTVRTLLEEQVCSNGKHLCRDAEGLLLVDIDSQPKTISTYRIDARMERVVSRSVVESSGFATGFPDGMRAAPNNTGRMEDESVVVAFYNPELVPDGIVQQIRVRDGAVLCEWVVPGAPRVTCPEFVEMDGEVKLLLTTAVEGMASEGRSVAPGSGAMYLADTGFERMPDSVPLVAV</sequence>
<organism evidence="3 4">
    <name type="scientific">Acidicapsa dinghuensis</name>
    <dbReference type="NCBI Taxonomy" id="2218256"/>
    <lineage>
        <taxon>Bacteria</taxon>
        <taxon>Pseudomonadati</taxon>
        <taxon>Acidobacteriota</taxon>
        <taxon>Terriglobia</taxon>
        <taxon>Terriglobales</taxon>
        <taxon>Acidobacteriaceae</taxon>
        <taxon>Acidicapsa</taxon>
    </lineage>
</organism>
<dbReference type="InterPro" id="IPR013658">
    <property type="entry name" value="SGL"/>
</dbReference>
<dbReference type="InterPro" id="IPR011042">
    <property type="entry name" value="6-blade_b-propeller_TolB-like"/>
</dbReference>
<evidence type="ECO:0000259" key="2">
    <source>
        <dbReference type="Pfam" id="PF08450"/>
    </source>
</evidence>
<accession>A0ABW1EIJ8</accession>
<evidence type="ECO:0000256" key="1">
    <source>
        <dbReference type="ARBA" id="ARBA00008853"/>
    </source>
</evidence>
<dbReference type="Pfam" id="PF08450">
    <property type="entry name" value="SGL"/>
    <property type="match status" value="1"/>
</dbReference>
<dbReference type="Gene3D" id="2.120.10.30">
    <property type="entry name" value="TolB, C-terminal domain"/>
    <property type="match status" value="1"/>
</dbReference>
<dbReference type="Proteomes" id="UP001596091">
    <property type="component" value="Unassembled WGS sequence"/>
</dbReference>
<evidence type="ECO:0000313" key="3">
    <source>
        <dbReference type="EMBL" id="MFC5863820.1"/>
    </source>
</evidence>
<comment type="similarity">
    <text evidence="1">Belongs to the SMP-30/CGR1 family.</text>
</comment>
<reference evidence="4" key="1">
    <citation type="journal article" date="2019" name="Int. J. Syst. Evol. Microbiol.">
        <title>The Global Catalogue of Microorganisms (GCM) 10K type strain sequencing project: providing services to taxonomists for standard genome sequencing and annotation.</title>
        <authorList>
            <consortium name="The Broad Institute Genomics Platform"/>
            <consortium name="The Broad Institute Genome Sequencing Center for Infectious Disease"/>
            <person name="Wu L."/>
            <person name="Ma J."/>
        </authorList>
    </citation>
    <scope>NUCLEOTIDE SEQUENCE [LARGE SCALE GENOMIC DNA]</scope>
    <source>
        <strain evidence="4">JCM 4087</strain>
    </source>
</reference>
<protein>
    <submittedName>
        <fullName evidence="3">SMP-30/gluconolactonase/LRE family protein</fullName>
    </submittedName>
</protein>
<dbReference type="EMBL" id="JBHSPH010000007">
    <property type="protein sequence ID" value="MFC5863820.1"/>
    <property type="molecule type" value="Genomic_DNA"/>
</dbReference>
<dbReference type="PANTHER" id="PTHR10907:SF47">
    <property type="entry name" value="REGUCALCIN"/>
    <property type="match status" value="1"/>
</dbReference>
<proteinExistence type="inferred from homology"/>
<dbReference type="RefSeq" id="WP_263342169.1">
    <property type="nucleotide sequence ID" value="NZ_JAGSYH010000010.1"/>
</dbReference>
<dbReference type="SUPFAM" id="SSF63829">
    <property type="entry name" value="Calcium-dependent phosphotriesterase"/>
    <property type="match status" value="1"/>
</dbReference>
<feature type="domain" description="SMP-30/Gluconolactonase/LRE-like region" evidence="2">
    <location>
        <begin position="23"/>
        <end position="291"/>
    </location>
</feature>
<keyword evidence="4" id="KW-1185">Reference proteome</keyword>
<name>A0ABW1EIJ8_9BACT</name>
<comment type="caution">
    <text evidence="3">The sequence shown here is derived from an EMBL/GenBank/DDBJ whole genome shotgun (WGS) entry which is preliminary data.</text>
</comment>
<evidence type="ECO:0000313" key="4">
    <source>
        <dbReference type="Proteomes" id="UP001596091"/>
    </source>
</evidence>
<dbReference type="PANTHER" id="PTHR10907">
    <property type="entry name" value="REGUCALCIN"/>
    <property type="match status" value="1"/>
</dbReference>